<evidence type="ECO:0000313" key="2">
    <source>
        <dbReference type="EMBL" id="MCT2590939.1"/>
    </source>
</evidence>
<dbReference type="Proteomes" id="UP001156389">
    <property type="component" value="Unassembled WGS sequence"/>
</dbReference>
<proteinExistence type="predicted"/>
<sequence length="116" mass="12255">MTTRQTSDLLIEESSAVAHQPPTTLITVTLPPGSTLQDAMRRLGIASGEVDEEYGLVLVDPEQQSYALLVTEEAGARLQGARGGHGPHANPRMEPFGPPSPPGQDRSPDDRDDGGA</sequence>
<organism evidence="2 3">
    <name type="scientific">Streptomyces gossypii</name>
    <dbReference type="NCBI Taxonomy" id="2883101"/>
    <lineage>
        <taxon>Bacteria</taxon>
        <taxon>Bacillati</taxon>
        <taxon>Actinomycetota</taxon>
        <taxon>Actinomycetes</taxon>
        <taxon>Kitasatosporales</taxon>
        <taxon>Streptomycetaceae</taxon>
        <taxon>Streptomyces</taxon>
    </lineage>
</organism>
<evidence type="ECO:0000313" key="3">
    <source>
        <dbReference type="Proteomes" id="UP001156389"/>
    </source>
</evidence>
<feature type="region of interest" description="Disordered" evidence="1">
    <location>
        <begin position="77"/>
        <end position="116"/>
    </location>
</feature>
<dbReference type="EMBL" id="JAJAGO010000006">
    <property type="protein sequence ID" value="MCT2590939.1"/>
    <property type="molecule type" value="Genomic_DNA"/>
</dbReference>
<keyword evidence="3" id="KW-1185">Reference proteome</keyword>
<evidence type="ECO:0000256" key="1">
    <source>
        <dbReference type="SAM" id="MobiDB-lite"/>
    </source>
</evidence>
<accession>A0ABT2JSS0</accession>
<name>A0ABT2JSS0_9ACTN</name>
<dbReference type="RefSeq" id="WP_260218268.1">
    <property type="nucleotide sequence ID" value="NZ_JAJAGO010000006.1"/>
</dbReference>
<comment type="caution">
    <text evidence="2">The sequence shown here is derived from an EMBL/GenBank/DDBJ whole genome shotgun (WGS) entry which is preliminary data.</text>
</comment>
<reference evidence="2 3" key="1">
    <citation type="submission" date="2021-10" db="EMBL/GenBank/DDBJ databases">
        <title>Streptomyces gossypii sp. nov., isolated from soil collected from cotton field.</title>
        <authorList>
            <person name="Ge X."/>
            <person name="Chen X."/>
            <person name="Liu W."/>
        </authorList>
    </citation>
    <scope>NUCLEOTIDE SEQUENCE [LARGE SCALE GENOMIC DNA]</scope>
    <source>
        <strain evidence="2 3">N2-109</strain>
    </source>
</reference>
<protein>
    <submittedName>
        <fullName evidence="2">Uncharacterized protein</fullName>
    </submittedName>
</protein>
<gene>
    <name evidence="2" type="ORF">LHJ74_13640</name>
</gene>
<feature type="compositionally biased region" description="Basic and acidic residues" evidence="1">
    <location>
        <begin position="106"/>
        <end position="116"/>
    </location>
</feature>